<dbReference type="InterPro" id="IPR006076">
    <property type="entry name" value="FAD-dep_OxRdtase"/>
</dbReference>
<dbReference type="PANTHER" id="PTHR13847">
    <property type="entry name" value="SARCOSINE DEHYDROGENASE-RELATED"/>
    <property type="match status" value="1"/>
</dbReference>
<dbReference type="GO" id="GO:0016491">
    <property type="term" value="F:oxidoreductase activity"/>
    <property type="evidence" value="ECO:0007669"/>
    <property type="project" value="UniProtKB-KW"/>
</dbReference>
<accession>A0AAW1DKI6</accession>
<dbReference type="GO" id="GO:0032981">
    <property type="term" value="P:mitochondrial respiratory chain complex I assembly"/>
    <property type="evidence" value="ECO:0007669"/>
    <property type="project" value="TreeGrafter"/>
</dbReference>
<evidence type="ECO:0000313" key="7">
    <source>
        <dbReference type="Proteomes" id="UP001461498"/>
    </source>
</evidence>
<feature type="transmembrane region" description="Helical" evidence="4">
    <location>
        <begin position="89"/>
        <end position="108"/>
    </location>
</feature>
<reference evidence="6 7" key="1">
    <citation type="submission" date="2022-12" db="EMBL/GenBank/DDBJ databases">
        <title>Chromosome-level genome assembly of true bugs.</title>
        <authorList>
            <person name="Ma L."/>
            <person name="Li H."/>
        </authorList>
    </citation>
    <scope>NUCLEOTIDE SEQUENCE [LARGE SCALE GENOMIC DNA]</scope>
    <source>
        <strain evidence="6">Lab_2022b</strain>
    </source>
</reference>
<protein>
    <recommendedName>
        <fullName evidence="2">FAD-dependent oxidoreductase domain-containing protein 1</fullName>
    </recommendedName>
</protein>
<evidence type="ECO:0000256" key="4">
    <source>
        <dbReference type="SAM" id="Phobius"/>
    </source>
</evidence>
<dbReference type="Gene3D" id="3.50.50.60">
    <property type="entry name" value="FAD/NAD(P)-binding domain"/>
    <property type="match status" value="1"/>
</dbReference>
<evidence type="ECO:0000256" key="1">
    <source>
        <dbReference type="ARBA" id="ARBA00023002"/>
    </source>
</evidence>
<evidence type="ECO:0000256" key="3">
    <source>
        <dbReference type="ARBA" id="ARBA00046185"/>
    </source>
</evidence>
<dbReference type="Pfam" id="PF01266">
    <property type="entry name" value="DAO"/>
    <property type="match status" value="1"/>
</dbReference>
<dbReference type="GO" id="GO:0005739">
    <property type="term" value="C:mitochondrion"/>
    <property type="evidence" value="ECO:0007669"/>
    <property type="project" value="GOC"/>
</dbReference>
<dbReference type="PANTHER" id="PTHR13847:SF287">
    <property type="entry name" value="FAD-DEPENDENT OXIDOREDUCTASE DOMAIN-CONTAINING PROTEIN 1"/>
    <property type="match status" value="1"/>
</dbReference>
<keyword evidence="4" id="KW-0472">Membrane</keyword>
<evidence type="ECO:0000259" key="5">
    <source>
        <dbReference type="Pfam" id="PF01266"/>
    </source>
</evidence>
<sequence length="515" mass="58106">MSSIWFRCIRNIPLNYTESCLGTRKFILCDRNFFLVNKTSSIYTTVSNYNDRENPFKRTFRIISQDFKSIKDSIISSDKVVKPYHFPNYCDILIIGGGVMGFSIAYWLQERVMDALKIVVVEKDPSVKFYSNKYIEYLKSTTVLSAGGIRQQFSLKENIELSLYSAEFLRNLKLHLGIEGQEPPEINFNPTGYVFLASEKSAQIVIDNVNLQNSLGAKVELLTPEKLKEKFPWMNIDGVAIASHGLENEGWFDPWSLLQAFKRKALYLGVDHVVGEITKFKFEENSFIVNDPVKSDRPNGVIVSLPDGTEKSINFSICVIAAGAMSGEVSKLAGIGCGPGILSASLPVEPRKRYVHVVHCPEGPGFKCPFLIDYTGAYVRRDGINGNYICGMSPLDEEEPSVDNLDVEGNFFEERVWPIIAHRVPAFEKCKIKNCWAGFYDYNKFDENAFIGSHPVYPNLFFATGFSGHGIQQAPAIGRAVMEKLIDGEFKTIDLSRFGFERYIDDKPLYESNIV</sequence>
<keyword evidence="1" id="KW-0560">Oxidoreductase</keyword>
<organism evidence="6 7">
    <name type="scientific">Rhynocoris fuscipes</name>
    <dbReference type="NCBI Taxonomy" id="488301"/>
    <lineage>
        <taxon>Eukaryota</taxon>
        <taxon>Metazoa</taxon>
        <taxon>Ecdysozoa</taxon>
        <taxon>Arthropoda</taxon>
        <taxon>Hexapoda</taxon>
        <taxon>Insecta</taxon>
        <taxon>Pterygota</taxon>
        <taxon>Neoptera</taxon>
        <taxon>Paraneoptera</taxon>
        <taxon>Hemiptera</taxon>
        <taxon>Heteroptera</taxon>
        <taxon>Panheteroptera</taxon>
        <taxon>Cimicomorpha</taxon>
        <taxon>Reduviidae</taxon>
        <taxon>Harpactorinae</taxon>
        <taxon>Harpactorini</taxon>
        <taxon>Rhynocoris</taxon>
    </lineage>
</organism>
<keyword evidence="7" id="KW-1185">Reference proteome</keyword>
<evidence type="ECO:0000313" key="6">
    <source>
        <dbReference type="EMBL" id="KAK9510560.1"/>
    </source>
</evidence>
<dbReference type="InterPro" id="IPR036188">
    <property type="entry name" value="FAD/NAD-bd_sf"/>
</dbReference>
<feature type="domain" description="FAD dependent oxidoreductase" evidence="5">
    <location>
        <begin position="91"/>
        <end position="482"/>
    </location>
</feature>
<comment type="function">
    <text evidence="3">Required for the assembly of the mitochondrial membrane respiratory chain NADH dehydrogenase (Complex I). Involved in mid-late stages of complex I assembly.</text>
</comment>
<evidence type="ECO:0000256" key="2">
    <source>
        <dbReference type="ARBA" id="ARBA00039785"/>
    </source>
</evidence>
<keyword evidence="4" id="KW-1133">Transmembrane helix</keyword>
<comment type="caution">
    <text evidence="6">The sequence shown here is derived from an EMBL/GenBank/DDBJ whole genome shotgun (WGS) entry which is preliminary data.</text>
</comment>
<name>A0AAW1DKI6_9HEMI</name>
<gene>
    <name evidence="6" type="ORF">O3M35_005310</name>
</gene>
<keyword evidence="4" id="KW-0812">Transmembrane</keyword>
<dbReference type="AlphaFoldDB" id="A0AAW1DKI6"/>
<dbReference type="Proteomes" id="UP001461498">
    <property type="component" value="Unassembled WGS sequence"/>
</dbReference>
<proteinExistence type="predicted"/>
<dbReference type="Gene3D" id="3.30.9.10">
    <property type="entry name" value="D-Amino Acid Oxidase, subunit A, domain 2"/>
    <property type="match status" value="1"/>
</dbReference>
<dbReference type="SUPFAM" id="SSF51905">
    <property type="entry name" value="FAD/NAD(P)-binding domain"/>
    <property type="match status" value="1"/>
</dbReference>
<dbReference type="EMBL" id="JAPXFL010000002">
    <property type="protein sequence ID" value="KAK9510560.1"/>
    <property type="molecule type" value="Genomic_DNA"/>
</dbReference>